<evidence type="ECO:0000256" key="1">
    <source>
        <dbReference type="SAM" id="MobiDB-lite"/>
    </source>
</evidence>
<reference evidence="3" key="1">
    <citation type="journal article" date="2014" name="Proc. Natl. Acad. Sci. U.S.A.">
        <title>Extensive sampling of basidiomycete genomes demonstrates inadequacy of the white-rot/brown-rot paradigm for wood decay fungi.</title>
        <authorList>
            <person name="Riley R."/>
            <person name="Salamov A.A."/>
            <person name="Brown D.W."/>
            <person name="Nagy L.G."/>
            <person name="Floudas D."/>
            <person name="Held B.W."/>
            <person name="Levasseur A."/>
            <person name="Lombard V."/>
            <person name="Morin E."/>
            <person name="Otillar R."/>
            <person name="Lindquist E.A."/>
            <person name="Sun H."/>
            <person name="LaButti K.M."/>
            <person name="Schmutz J."/>
            <person name="Jabbour D."/>
            <person name="Luo H."/>
            <person name="Baker S.E."/>
            <person name="Pisabarro A.G."/>
            <person name="Walton J.D."/>
            <person name="Blanchette R.A."/>
            <person name="Henrissat B."/>
            <person name="Martin F."/>
            <person name="Cullen D."/>
            <person name="Hibbett D.S."/>
            <person name="Grigoriev I.V."/>
        </authorList>
    </citation>
    <scope>NUCLEOTIDE SEQUENCE [LARGE SCALE GENOMIC DNA]</scope>
    <source>
        <strain evidence="3">CBS 339.88</strain>
    </source>
</reference>
<evidence type="ECO:0000313" key="3">
    <source>
        <dbReference type="Proteomes" id="UP000027222"/>
    </source>
</evidence>
<dbReference type="HOGENOM" id="CLU_2483521_0_0_1"/>
<dbReference type="EMBL" id="KL142388">
    <property type="protein sequence ID" value="KDR72474.1"/>
    <property type="molecule type" value="Genomic_DNA"/>
</dbReference>
<organism evidence="2 3">
    <name type="scientific">Galerina marginata (strain CBS 339.88)</name>
    <dbReference type="NCBI Taxonomy" id="685588"/>
    <lineage>
        <taxon>Eukaryota</taxon>
        <taxon>Fungi</taxon>
        <taxon>Dikarya</taxon>
        <taxon>Basidiomycota</taxon>
        <taxon>Agaricomycotina</taxon>
        <taxon>Agaricomycetes</taxon>
        <taxon>Agaricomycetidae</taxon>
        <taxon>Agaricales</taxon>
        <taxon>Agaricineae</taxon>
        <taxon>Strophariaceae</taxon>
        <taxon>Galerina</taxon>
    </lineage>
</organism>
<protein>
    <submittedName>
        <fullName evidence="2">Uncharacterized protein</fullName>
    </submittedName>
</protein>
<evidence type="ECO:0000313" key="2">
    <source>
        <dbReference type="EMBL" id="KDR72474.1"/>
    </source>
</evidence>
<sequence length="87" mass="9805">MALYARLRATFRAPLHFECWWAIILASSDGKQGKRTTRGDPGEGDPPARCWFEPPPPPSWDRTLAMTHPRHHLPMPPPPSSVIQGPR</sequence>
<feature type="region of interest" description="Disordered" evidence="1">
    <location>
        <begin position="29"/>
        <end position="87"/>
    </location>
</feature>
<dbReference type="AlphaFoldDB" id="A0A067SXT5"/>
<gene>
    <name evidence="2" type="ORF">GALMADRAFT_748559</name>
</gene>
<accession>A0A067SXT5</accession>
<dbReference type="Proteomes" id="UP000027222">
    <property type="component" value="Unassembled WGS sequence"/>
</dbReference>
<keyword evidence="3" id="KW-1185">Reference proteome</keyword>
<name>A0A067SXT5_GALM3</name>
<proteinExistence type="predicted"/>